<comment type="similarity">
    <text evidence="2">Belongs to the concentrative nucleoside transporter (CNT) (TC 2.A.41) family.</text>
</comment>
<evidence type="ECO:0000256" key="3">
    <source>
        <dbReference type="ARBA" id="ARBA00022475"/>
    </source>
</evidence>
<feature type="transmembrane region" description="Helical" evidence="7">
    <location>
        <begin position="355"/>
        <end position="375"/>
    </location>
</feature>
<comment type="subcellular location">
    <subcellularLocation>
        <location evidence="1">Cell membrane</location>
        <topology evidence="1">Multi-pass membrane protein</topology>
    </subcellularLocation>
</comment>
<feature type="transmembrane region" description="Helical" evidence="7">
    <location>
        <begin position="424"/>
        <end position="445"/>
    </location>
</feature>
<proteinExistence type="inferred from homology"/>
<protein>
    <submittedName>
        <fullName evidence="11">NupC/NupG family nucleoside CNT transporter</fullName>
    </submittedName>
</protein>
<dbReference type="PANTHER" id="PTHR10590">
    <property type="entry name" value="SODIUM/NUCLEOSIDE COTRANSPORTER"/>
    <property type="match status" value="1"/>
</dbReference>
<feature type="transmembrane region" description="Helical" evidence="7">
    <location>
        <begin position="195"/>
        <end position="217"/>
    </location>
</feature>
<keyword evidence="6 7" id="KW-0472">Membrane</keyword>
<evidence type="ECO:0000256" key="7">
    <source>
        <dbReference type="SAM" id="Phobius"/>
    </source>
</evidence>
<dbReference type="PANTHER" id="PTHR10590:SF4">
    <property type="entry name" value="SOLUTE CARRIER FAMILY 28 MEMBER 3"/>
    <property type="match status" value="1"/>
</dbReference>
<evidence type="ECO:0000256" key="1">
    <source>
        <dbReference type="ARBA" id="ARBA00004651"/>
    </source>
</evidence>
<feature type="transmembrane region" description="Helical" evidence="7">
    <location>
        <begin position="91"/>
        <end position="112"/>
    </location>
</feature>
<evidence type="ECO:0000256" key="6">
    <source>
        <dbReference type="ARBA" id="ARBA00023136"/>
    </source>
</evidence>
<keyword evidence="12" id="KW-1185">Reference proteome</keyword>
<dbReference type="Pfam" id="PF01773">
    <property type="entry name" value="Nucleos_tra2_N"/>
    <property type="match status" value="1"/>
</dbReference>
<dbReference type="InterPro" id="IPR002668">
    <property type="entry name" value="CNT_N_dom"/>
</dbReference>
<feature type="domain" description="Concentrative nucleoside transporter C-terminal" evidence="9">
    <location>
        <begin position="198"/>
        <end position="442"/>
    </location>
</feature>
<dbReference type="Pfam" id="PF07662">
    <property type="entry name" value="Nucleos_tra2_C"/>
    <property type="match status" value="1"/>
</dbReference>
<dbReference type="RefSeq" id="WP_221431997.1">
    <property type="nucleotide sequence ID" value="NZ_CP081294.1"/>
</dbReference>
<evidence type="ECO:0000256" key="2">
    <source>
        <dbReference type="ARBA" id="ARBA00009033"/>
    </source>
</evidence>
<keyword evidence="4 7" id="KW-0812">Transmembrane</keyword>
<evidence type="ECO:0000259" key="8">
    <source>
        <dbReference type="Pfam" id="PF01773"/>
    </source>
</evidence>
<accession>A0ABX9AAP6</accession>
<dbReference type="InterPro" id="IPR011642">
    <property type="entry name" value="Gate_dom"/>
</dbReference>
<gene>
    <name evidence="11" type="ORF">K3136_06190</name>
</gene>
<evidence type="ECO:0000256" key="5">
    <source>
        <dbReference type="ARBA" id="ARBA00022989"/>
    </source>
</evidence>
<evidence type="ECO:0000259" key="9">
    <source>
        <dbReference type="Pfam" id="PF07662"/>
    </source>
</evidence>
<dbReference type="Pfam" id="PF07670">
    <property type="entry name" value="Gate"/>
    <property type="match status" value="1"/>
</dbReference>
<reference evidence="11 12" key="1">
    <citation type="submission" date="2021-08" db="EMBL/GenBank/DDBJ databases">
        <title>Comparative Genomics Analysis of the Genus Qipengyuania Reveals Extensive Genetic Diversity and Metabolic Versatility, Including the Description of Fifteen Novel Species.</title>
        <authorList>
            <person name="Liu Y."/>
        </authorList>
    </citation>
    <scope>NUCLEOTIDE SEQUENCE [LARGE SCALE GENOMIC DNA]</scope>
    <source>
        <strain evidence="11 12">1NDH1</strain>
    </source>
</reference>
<feature type="domain" description="Concentrative nucleoside transporter N-terminal" evidence="8">
    <location>
        <begin position="9"/>
        <end position="82"/>
    </location>
</feature>
<feature type="transmembrane region" description="Helical" evidence="7">
    <location>
        <begin position="167"/>
        <end position="189"/>
    </location>
</feature>
<evidence type="ECO:0000313" key="12">
    <source>
        <dbReference type="Proteomes" id="UP000824321"/>
    </source>
</evidence>
<feature type="transmembrane region" description="Helical" evidence="7">
    <location>
        <begin position="325"/>
        <end position="343"/>
    </location>
</feature>
<feature type="transmembrane region" description="Helical" evidence="7">
    <location>
        <begin position="291"/>
        <end position="313"/>
    </location>
</feature>
<sequence length="447" mass="46452">MPPVVINILGILAILAIAFLLSTGKKRIKLRVVGAAFALQAIMALLVLRTPWGVQMIEGMSNGVIALLDYSKIGIEAVFGPMGSNPFTNTFVIAALPVIVFFAAIVSILYHWGIMQRLVRWVGGAIGWITGISKVEALGSAANIFVGQSESPLVVRPYLASLTPSRLFTLMAVGMAGVAGTILAAYASFIGSEAVPFLLAAAFMSAPGGILMAKIIMPDDESELARSAAELSGTDEDIKLPEARISAEGPAALTESGRPHEVEVAETFEEGHKPANVIEAAAQGTQTGVKLAVAVGAMVMVFVALVALANGILGGIGGLFGYPDVTFQMLLGYIFAPVMYMIGISDWGQAQFAGGLFGTKIVLNEFVAFIELGAADAGMLTERSRAIATFALCGFANFSSIAIQMAVTGGLAPNQRPVIAKLGIRALAAGSLANLMSAALAGLFLPY</sequence>
<evidence type="ECO:0000313" key="11">
    <source>
        <dbReference type="EMBL" id="QZD96273.1"/>
    </source>
</evidence>
<evidence type="ECO:0000259" key="10">
    <source>
        <dbReference type="Pfam" id="PF07670"/>
    </source>
</evidence>
<keyword evidence="3" id="KW-1003">Cell membrane</keyword>
<feature type="transmembrane region" description="Helical" evidence="7">
    <location>
        <begin position="30"/>
        <end position="48"/>
    </location>
</feature>
<dbReference type="InterPro" id="IPR008276">
    <property type="entry name" value="C_nuclsd_transpt"/>
</dbReference>
<feature type="domain" description="Nucleoside transporter/FeoB GTPase Gate" evidence="10">
    <location>
        <begin position="93"/>
        <end position="192"/>
    </location>
</feature>
<dbReference type="InterPro" id="IPR011657">
    <property type="entry name" value="CNT_C_dom"/>
</dbReference>
<name>A0ABX9AAP6_9SPHN</name>
<feature type="transmembrane region" description="Helical" evidence="7">
    <location>
        <begin position="387"/>
        <end position="412"/>
    </location>
</feature>
<organism evidence="11 12">
    <name type="scientific">Qipengyuania gelatinilytica</name>
    <dbReference type="NCBI Taxonomy" id="2867231"/>
    <lineage>
        <taxon>Bacteria</taxon>
        <taxon>Pseudomonadati</taxon>
        <taxon>Pseudomonadota</taxon>
        <taxon>Alphaproteobacteria</taxon>
        <taxon>Sphingomonadales</taxon>
        <taxon>Erythrobacteraceae</taxon>
        <taxon>Qipengyuania</taxon>
    </lineage>
</organism>
<keyword evidence="5 7" id="KW-1133">Transmembrane helix</keyword>
<dbReference type="EMBL" id="CP081294">
    <property type="protein sequence ID" value="QZD96273.1"/>
    <property type="molecule type" value="Genomic_DNA"/>
</dbReference>
<feature type="transmembrane region" description="Helical" evidence="7">
    <location>
        <begin position="6"/>
        <end position="23"/>
    </location>
</feature>
<evidence type="ECO:0000256" key="4">
    <source>
        <dbReference type="ARBA" id="ARBA00022692"/>
    </source>
</evidence>
<dbReference type="Proteomes" id="UP000824321">
    <property type="component" value="Chromosome"/>
</dbReference>